<proteinExistence type="predicted"/>
<comment type="caution">
    <text evidence="1">The sequence shown here is derived from an EMBL/GenBank/DDBJ whole genome shotgun (WGS) entry which is preliminary data.</text>
</comment>
<dbReference type="InterPro" id="IPR026350">
    <property type="entry name" value="GxxExxY"/>
</dbReference>
<gene>
    <name evidence="1" type="ORF">COT02_00385</name>
</gene>
<evidence type="ECO:0000313" key="2">
    <source>
        <dbReference type="Proteomes" id="UP000230184"/>
    </source>
</evidence>
<evidence type="ECO:0000313" key="1">
    <source>
        <dbReference type="EMBL" id="PIU37512.1"/>
    </source>
</evidence>
<reference evidence="2" key="1">
    <citation type="submission" date="2017-09" db="EMBL/GenBank/DDBJ databases">
        <title>Depth-based differentiation of microbial function through sediment-hosted aquifers and enrichment of novel symbionts in the deep terrestrial subsurface.</title>
        <authorList>
            <person name="Probst A.J."/>
            <person name="Ladd B."/>
            <person name="Jarett J.K."/>
            <person name="Geller-Mcgrath D.E."/>
            <person name="Sieber C.M.K."/>
            <person name="Emerson J.B."/>
            <person name="Anantharaman K."/>
            <person name="Thomas B.C."/>
            <person name="Malmstrom R."/>
            <person name="Stieglmeier M."/>
            <person name="Klingl A."/>
            <person name="Woyke T."/>
            <person name="Ryan C.M."/>
            <person name="Banfield J.F."/>
        </authorList>
    </citation>
    <scope>NUCLEOTIDE SEQUENCE [LARGE SCALE GENOMIC DNA]</scope>
</reference>
<dbReference type="NCBIfam" id="TIGR04256">
    <property type="entry name" value="GxxExxY"/>
    <property type="match status" value="1"/>
</dbReference>
<dbReference type="EMBL" id="PEWY01000012">
    <property type="protein sequence ID" value="PIU37512.1"/>
    <property type="molecule type" value="Genomic_DNA"/>
</dbReference>
<accession>A0A2M6YVS1</accession>
<organism evidence="1 2">
    <name type="scientific">Candidatus Roizmanbacteria bacterium CG07_land_8_20_14_0_80_34_15</name>
    <dbReference type="NCBI Taxonomy" id="1974849"/>
    <lineage>
        <taxon>Bacteria</taxon>
        <taxon>Candidatus Roizmaniibacteriota</taxon>
    </lineage>
</organism>
<name>A0A2M6YVS1_9BACT</name>
<dbReference type="Proteomes" id="UP000230184">
    <property type="component" value="Unassembled WGS sequence"/>
</dbReference>
<protein>
    <submittedName>
        <fullName evidence="1">GxxExxY protein</fullName>
    </submittedName>
</protein>
<sequence length="139" mass="16209">MTDLIYADITYKIRGACFEVWKKFGGAFKEKIVDNALTIALKEKQLTVKNQEKINIYFNNIKVGTYIPDKIVDDIILLEIKCKPFITIEDRKQFWYYLKASQYKLGLLINFGTQKLQIERRVYDMARNKIPKSSASLSA</sequence>
<dbReference type="Pfam" id="PF13366">
    <property type="entry name" value="PDDEXK_3"/>
    <property type="match status" value="1"/>
</dbReference>
<dbReference type="AlphaFoldDB" id="A0A2M6YVS1"/>